<gene>
    <name evidence="2" type="ORF">E4663_12960</name>
</gene>
<sequence>MMPKQDKGQRITEEQASDSYMEGTIDGKIDQVGEDGELISHDGEELSRQRFPKGKRQNEQKK</sequence>
<feature type="region of interest" description="Disordered" evidence="1">
    <location>
        <begin position="1"/>
        <end position="62"/>
    </location>
</feature>
<evidence type="ECO:0000256" key="1">
    <source>
        <dbReference type="SAM" id="MobiDB-lite"/>
    </source>
</evidence>
<evidence type="ECO:0000313" key="3">
    <source>
        <dbReference type="Proteomes" id="UP000297982"/>
    </source>
</evidence>
<name>A0A4Z0GZS2_9BACI</name>
<dbReference type="OrthoDB" id="2476089at2"/>
<protein>
    <submittedName>
        <fullName evidence="2">DUF4025 domain-containing protein</fullName>
    </submittedName>
</protein>
<dbReference type="Proteomes" id="UP000297982">
    <property type="component" value="Unassembled WGS sequence"/>
</dbReference>
<comment type="caution">
    <text evidence="2">The sequence shown here is derived from an EMBL/GenBank/DDBJ whole genome shotgun (WGS) entry which is preliminary data.</text>
</comment>
<keyword evidence="3" id="KW-1185">Reference proteome</keyword>
<feature type="compositionally biased region" description="Basic and acidic residues" evidence="1">
    <location>
        <begin position="38"/>
        <end position="48"/>
    </location>
</feature>
<dbReference type="AlphaFoldDB" id="A0A4Z0GZS2"/>
<organism evidence="2 3">
    <name type="scientific">Halobacillus salinus</name>
    <dbReference type="NCBI Taxonomy" id="192814"/>
    <lineage>
        <taxon>Bacteria</taxon>
        <taxon>Bacillati</taxon>
        <taxon>Bacillota</taxon>
        <taxon>Bacilli</taxon>
        <taxon>Bacillales</taxon>
        <taxon>Bacillaceae</taxon>
        <taxon>Halobacillus</taxon>
    </lineage>
</organism>
<feature type="compositionally biased region" description="Basic and acidic residues" evidence="1">
    <location>
        <begin position="1"/>
        <end position="13"/>
    </location>
</feature>
<dbReference type="STRING" id="192814.GCA_900166575_03475"/>
<dbReference type="EMBL" id="SRJC01000003">
    <property type="protein sequence ID" value="TGB02248.1"/>
    <property type="molecule type" value="Genomic_DNA"/>
</dbReference>
<dbReference type="InterPro" id="IPR025100">
    <property type="entry name" value="DUF4025"/>
</dbReference>
<proteinExistence type="predicted"/>
<dbReference type="Pfam" id="PF13217">
    <property type="entry name" value="DUF4025"/>
    <property type="match status" value="1"/>
</dbReference>
<accession>A0A4Z0GZS2</accession>
<reference evidence="2 3" key="1">
    <citation type="journal article" date="2003" name="Int. J. Syst. Evol. Microbiol.">
        <title>Halobacillus salinus sp. nov., isolated from a salt lake on the coast of the East Sea in Korea.</title>
        <authorList>
            <person name="Yoon J.H."/>
            <person name="Kang K.H."/>
            <person name="Park Y.H."/>
        </authorList>
    </citation>
    <scope>NUCLEOTIDE SEQUENCE [LARGE SCALE GENOMIC DNA]</scope>
    <source>
        <strain evidence="2 3">HSL-3</strain>
    </source>
</reference>
<evidence type="ECO:0000313" key="2">
    <source>
        <dbReference type="EMBL" id="TGB02248.1"/>
    </source>
</evidence>